<evidence type="ECO:0000313" key="3">
    <source>
        <dbReference type="Proteomes" id="UP001595767"/>
    </source>
</evidence>
<dbReference type="RefSeq" id="WP_378554018.1">
    <property type="nucleotide sequence ID" value="NZ_JBHSBA010000015.1"/>
</dbReference>
<sequence length="254" mass="25882">MSVVPEWARQCGYGVRLEWGRTGAEVLGPGCAAVVVVDVLSFSTAVSVAVDAGTQVLPYRWRDATAAAFAAAEDAELAVGRSAVTADRPWSLSPAVLRRAPGPPRLVLPSPNGSAIASAVAGTPVIAGCLRNATAVARWIVQRGWATAEKPIAVIPAGEHWPGGEGIRPAIEDWLGAGAVVAALTTLGAGPCSPEAESAAATYDGADVGAIIAECASARELRAAGFAEDVAIAVELASSTAVPVLRHRAFRDES</sequence>
<dbReference type="InterPro" id="IPR036702">
    <property type="entry name" value="ComB-like_sf"/>
</dbReference>
<dbReference type="SUPFAM" id="SSF142823">
    <property type="entry name" value="ComB-like"/>
    <property type="match status" value="1"/>
</dbReference>
<comment type="caution">
    <text evidence="2">The sequence shown here is derived from an EMBL/GenBank/DDBJ whole genome shotgun (WGS) entry which is preliminary data.</text>
</comment>
<proteinExistence type="predicted"/>
<evidence type="ECO:0000256" key="1">
    <source>
        <dbReference type="ARBA" id="ARBA00021948"/>
    </source>
</evidence>
<keyword evidence="3" id="KW-1185">Reference proteome</keyword>
<accession>A0ABV8LBK2</accession>
<dbReference type="InterPro" id="IPR005238">
    <property type="entry name" value="ComB-like"/>
</dbReference>
<dbReference type="Pfam" id="PF04029">
    <property type="entry name" value="2-ph_phosp"/>
    <property type="match status" value="1"/>
</dbReference>
<gene>
    <name evidence="2" type="ORF">ACFOW8_25455</name>
</gene>
<dbReference type="Gene3D" id="3.90.1560.10">
    <property type="entry name" value="ComB-like"/>
    <property type="match status" value="1"/>
</dbReference>
<evidence type="ECO:0000313" key="2">
    <source>
        <dbReference type="EMBL" id="MFC4128276.1"/>
    </source>
</evidence>
<organism evidence="2 3">
    <name type="scientific">Nocardia rhizosphaerae</name>
    <dbReference type="NCBI Taxonomy" id="1691571"/>
    <lineage>
        <taxon>Bacteria</taxon>
        <taxon>Bacillati</taxon>
        <taxon>Actinomycetota</taxon>
        <taxon>Actinomycetes</taxon>
        <taxon>Mycobacteriales</taxon>
        <taxon>Nocardiaceae</taxon>
        <taxon>Nocardia</taxon>
    </lineage>
</organism>
<protein>
    <recommendedName>
        <fullName evidence="1">Probable 2-phosphosulfolactate phosphatase</fullName>
    </recommendedName>
</protein>
<dbReference type="EMBL" id="JBHSBA010000015">
    <property type="protein sequence ID" value="MFC4128276.1"/>
    <property type="molecule type" value="Genomic_DNA"/>
</dbReference>
<name>A0ABV8LBK2_9NOCA</name>
<reference evidence="3" key="1">
    <citation type="journal article" date="2019" name="Int. J. Syst. Evol. Microbiol.">
        <title>The Global Catalogue of Microorganisms (GCM) 10K type strain sequencing project: providing services to taxonomists for standard genome sequencing and annotation.</title>
        <authorList>
            <consortium name="The Broad Institute Genomics Platform"/>
            <consortium name="The Broad Institute Genome Sequencing Center for Infectious Disease"/>
            <person name="Wu L."/>
            <person name="Ma J."/>
        </authorList>
    </citation>
    <scope>NUCLEOTIDE SEQUENCE [LARGE SCALE GENOMIC DNA]</scope>
    <source>
        <strain evidence="3">CGMCC 4.7204</strain>
    </source>
</reference>
<dbReference type="Proteomes" id="UP001595767">
    <property type="component" value="Unassembled WGS sequence"/>
</dbReference>